<dbReference type="EMBL" id="CP018799">
    <property type="protein sequence ID" value="ATX80749.1"/>
    <property type="molecule type" value="Genomic_DNA"/>
</dbReference>
<sequence length="114" mass="12910">MVVSTSDLIFFGVFFWVLFITARLAVFAINIDIQLKKKLWPMIIFGLAGILLVLAYMLEFPPKGYAVLLPALFVIVYSNLKGFYFCESCRKMLANKKILTTVETCDKCGGKVNR</sequence>
<reference evidence="2 3" key="1">
    <citation type="submission" date="2016-12" db="EMBL/GenBank/DDBJ databases">
        <title>Isolation and genomic insights into novel planktonic Zetaproteobacteria from stratified waters of the Chesapeake Bay.</title>
        <authorList>
            <person name="McAllister S.M."/>
            <person name="Kato S."/>
            <person name="Chan C.S."/>
            <person name="Chiu B.K."/>
            <person name="Field E.K."/>
        </authorList>
    </citation>
    <scope>NUCLEOTIDE SEQUENCE [LARGE SCALE GENOMIC DNA]</scope>
    <source>
        <strain evidence="2 3">CP-5</strain>
    </source>
</reference>
<accession>A0A2K8L3E8</accession>
<dbReference type="AlphaFoldDB" id="A0A2K8L3E8"/>
<feature type="transmembrane region" description="Helical" evidence="1">
    <location>
        <begin position="39"/>
        <end position="58"/>
    </location>
</feature>
<gene>
    <name evidence="2" type="ORF">Ga0123461_2349</name>
</gene>
<keyword evidence="3" id="KW-1185">Reference proteome</keyword>
<evidence type="ECO:0000313" key="2">
    <source>
        <dbReference type="EMBL" id="ATX80749.1"/>
    </source>
</evidence>
<evidence type="ECO:0008006" key="4">
    <source>
        <dbReference type="Google" id="ProtNLM"/>
    </source>
</evidence>
<name>A0A2K8L3E8_MARES</name>
<evidence type="ECO:0000256" key="1">
    <source>
        <dbReference type="SAM" id="Phobius"/>
    </source>
</evidence>
<keyword evidence="1" id="KW-0812">Transmembrane</keyword>
<organism evidence="2 3">
    <name type="scientific">Mariprofundus aestuarium</name>
    <dbReference type="NCBI Taxonomy" id="1921086"/>
    <lineage>
        <taxon>Bacteria</taxon>
        <taxon>Pseudomonadati</taxon>
        <taxon>Pseudomonadota</taxon>
        <taxon>Candidatius Mariprofundia</taxon>
        <taxon>Mariprofundales</taxon>
        <taxon>Mariprofundaceae</taxon>
        <taxon>Mariprofundus</taxon>
    </lineage>
</organism>
<proteinExistence type="predicted"/>
<dbReference type="KEGG" id="maes:Ga0123461_2349"/>
<feature type="transmembrane region" description="Helical" evidence="1">
    <location>
        <begin position="64"/>
        <end position="86"/>
    </location>
</feature>
<protein>
    <recommendedName>
        <fullName evidence="4">Zinc ribbon domain-containing protein</fullName>
    </recommendedName>
</protein>
<keyword evidence="1" id="KW-1133">Transmembrane helix</keyword>
<dbReference type="Proteomes" id="UP000231701">
    <property type="component" value="Chromosome"/>
</dbReference>
<evidence type="ECO:0000313" key="3">
    <source>
        <dbReference type="Proteomes" id="UP000231701"/>
    </source>
</evidence>
<feature type="transmembrane region" description="Helical" evidence="1">
    <location>
        <begin position="6"/>
        <end position="27"/>
    </location>
</feature>
<keyword evidence="1" id="KW-0472">Membrane</keyword>